<evidence type="ECO:0000313" key="2">
    <source>
        <dbReference type="Ensembl" id="ENSPKIP00000011296.1"/>
    </source>
</evidence>
<feature type="chain" id="PRO_5017274788" evidence="1">
    <location>
        <begin position="30"/>
        <end position="84"/>
    </location>
</feature>
<reference evidence="2" key="1">
    <citation type="submission" date="2025-08" db="UniProtKB">
        <authorList>
            <consortium name="Ensembl"/>
        </authorList>
    </citation>
    <scope>IDENTIFICATION</scope>
</reference>
<dbReference type="Gene3D" id="3.80.10.10">
    <property type="entry name" value="Ribonuclease Inhibitor"/>
    <property type="match status" value="1"/>
</dbReference>
<dbReference type="Proteomes" id="UP000261540">
    <property type="component" value="Unplaced"/>
</dbReference>
<dbReference type="SUPFAM" id="SSF52047">
    <property type="entry name" value="RNI-like"/>
    <property type="match status" value="1"/>
</dbReference>
<reference evidence="2" key="2">
    <citation type="submission" date="2025-09" db="UniProtKB">
        <authorList>
            <consortium name="Ensembl"/>
        </authorList>
    </citation>
    <scope>IDENTIFICATION</scope>
</reference>
<sequence>LQLSRCCKLCKFLWLSLICPVSLPPLCRLCKCGLTVADCAAVVSALRTNPSYLKDLDLSDNTLRTCPIYSKDRTKTQKDARQTR</sequence>
<evidence type="ECO:0000256" key="1">
    <source>
        <dbReference type="SAM" id="SignalP"/>
    </source>
</evidence>
<feature type="signal peptide" evidence="1">
    <location>
        <begin position="1"/>
        <end position="29"/>
    </location>
</feature>
<proteinExistence type="predicted"/>
<keyword evidence="1" id="KW-0732">Signal</keyword>
<keyword evidence="3" id="KW-1185">Reference proteome</keyword>
<protein>
    <submittedName>
        <fullName evidence="2">Uncharacterized protein</fullName>
    </submittedName>
</protein>
<dbReference type="InterPro" id="IPR032675">
    <property type="entry name" value="LRR_dom_sf"/>
</dbReference>
<accession>A0A3B3R0S1</accession>
<organism evidence="2 3">
    <name type="scientific">Paramormyrops kingsleyae</name>
    <dbReference type="NCBI Taxonomy" id="1676925"/>
    <lineage>
        <taxon>Eukaryota</taxon>
        <taxon>Metazoa</taxon>
        <taxon>Chordata</taxon>
        <taxon>Craniata</taxon>
        <taxon>Vertebrata</taxon>
        <taxon>Euteleostomi</taxon>
        <taxon>Actinopterygii</taxon>
        <taxon>Neopterygii</taxon>
        <taxon>Teleostei</taxon>
        <taxon>Osteoglossocephala</taxon>
        <taxon>Osteoglossomorpha</taxon>
        <taxon>Osteoglossiformes</taxon>
        <taxon>Mormyridae</taxon>
        <taxon>Paramormyrops</taxon>
    </lineage>
</organism>
<dbReference type="AlphaFoldDB" id="A0A3B3R0S1"/>
<dbReference type="Ensembl" id="ENSPKIT00000023235.1">
    <property type="protein sequence ID" value="ENSPKIP00000011296.1"/>
    <property type="gene ID" value="ENSPKIG00000018446.1"/>
</dbReference>
<name>A0A3B3R0S1_9TELE</name>
<evidence type="ECO:0000313" key="3">
    <source>
        <dbReference type="Proteomes" id="UP000261540"/>
    </source>
</evidence>